<evidence type="ECO:0000256" key="1">
    <source>
        <dbReference type="ARBA" id="ARBA00011073"/>
    </source>
</evidence>
<reference evidence="9 10" key="1">
    <citation type="journal article" date="2016" name="Front. Microbiol.">
        <title>Genomic Resource of Rice Seed Associated Bacteria.</title>
        <authorList>
            <person name="Midha S."/>
            <person name="Bansal K."/>
            <person name="Sharma S."/>
            <person name="Kumar N."/>
            <person name="Patil P.P."/>
            <person name="Chaudhry V."/>
            <person name="Patil P.B."/>
        </authorList>
    </citation>
    <scope>NUCLEOTIDE SEQUENCE [LARGE SCALE GENOMIC DNA]</scope>
    <source>
        <strain evidence="9 10">NS354</strain>
    </source>
</reference>
<evidence type="ECO:0000256" key="2">
    <source>
        <dbReference type="ARBA" id="ARBA00022670"/>
    </source>
</evidence>
<evidence type="ECO:0000259" key="8">
    <source>
        <dbReference type="Pfam" id="PF00082"/>
    </source>
</evidence>
<dbReference type="PROSITE" id="PS00138">
    <property type="entry name" value="SUBTILASE_SER"/>
    <property type="match status" value="1"/>
</dbReference>
<dbReference type="PANTHER" id="PTHR43806">
    <property type="entry name" value="PEPTIDASE S8"/>
    <property type="match status" value="1"/>
</dbReference>
<feature type="active site" description="Charge relay system" evidence="5">
    <location>
        <position position="37"/>
    </location>
</feature>
<dbReference type="InterPro" id="IPR000209">
    <property type="entry name" value="Peptidase_S8/S53_dom"/>
</dbReference>
<comment type="caution">
    <text evidence="9">The sequence shown here is derived from an EMBL/GenBank/DDBJ whole genome shotgun (WGS) entry which is preliminary data.</text>
</comment>
<dbReference type="EMBL" id="LDRK01000010">
    <property type="protein sequence ID" value="KTR87087.1"/>
    <property type="molecule type" value="Genomic_DNA"/>
</dbReference>
<dbReference type="Gene3D" id="3.40.50.200">
    <property type="entry name" value="Peptidase S8/S53 domain"/>
    <property type="match status" value="1"/>
</dbReference>
<dbReference type="InterPro" id="IPR036852">
    <property type="entry name" value="Peptidase_S8/S53_dom_sf"/>
</dbReference>
<dbReference type="CDD" id="cd00306">
    <property type="entry name" value="Peptidases_S8_S53"/>
    <property type="match status" value="1"/>
</dbReference>
<keyword evidence="7" id="KW-0472">Membrane</keyword>
<keyword evidence="7" id="KW-0812">Transmembrane</keyword>
<dbReference type="PRINTS" id="PR00723">
    <property type="entry name" value="SUBTILISIN"/>
</dbReference>
<evidence type="ECO:0000256" key="5">
    <source>
        <dbReference type="PROSITE-ProRule" id="PRU01240"/>
    </source>
</evidence>
<keyword evidence="3 5" id="KW-0378">Hydrolase</keyword>
<organism evidence="9 10">
    <name type="scientific">Leucobacter chromiiresistens</name>
    <dbReference type="NCBI Taxonomy" id="1079994"/>
    <lineage>
        <taxon>Bacteria</taxon>
        <taxon>Bacillati</taxon>
        <taxon>Actinomycetota</taxon>
        <taxon>Actinomycetes</taxon>
        <taxon>Micrococcales</taxon>
        <taxon>Microbacteriaceae</taxon>
        <taxon>Leucobacter</taxon>
    </lineage>
</organism>
<feature type="domain" description="Peptidase S8/S53" evidence="8">
    <location>
        <begin position="28"/>
        <end position="316"/>
    </location>
</feature>
<feature type="active site" description="Charge relay system" evidence="5">
    <location>
        <position position="80"/>
    </location>
</feature>
<evidence type="ECO:0000256" key="7">
    <source>
        <dbReference type="SAM" id="Phobius"/>
    </source>
</evidence>
<keyword evidence="7" id="KW-1133">Transmembrane helix</keyword>
<dbReference type="SUPFAM" id="SSF52743">
    <property type="entry name" value="Subtilisin-like"/>
    <property type="match status" value="1"/>
</dbReference>
<dbReference type="InterPro" id="IPR050131">
    <property type="entry name" value="Peptidase_S8_subtilisin-like"/>
</dbReference>
<dbReference type="PROSITE" id="PS51892">
    <property type="entry name" value="SUBTILASE"/>
    <property type="match status" value="1"/>
</dbReference>
<evidence type="ECO:0000256" key="6">
    <source>
        <dbReference type="SAM" id="MobiDB-lite"/>
    </source>
</evidence>
<dbReference type="Pfam" id="PF00082">
    <property type="entry name" value="Peptidase_S8"/>
    <property type="match status" value="1"/>
</dbReference>
<name>A0A147ER84_9MICO</name>
<feature type="region of interest" description="Disordered" evidence="6">
    <location>
        <begin position="411"/>
        <end position="439"/>
    </location>
</feature>
<dbReference type="AlphaFoldDB" id="A0A147ER84"/>
<dbReference type="GO" id="GO:0006508">
    <property type="term" value="P:proteolysis"/>
    <property type="evidence" value="ECO:0007669"/>
    <property type="project" value="UniProtKB-KW"/>
</dbReference>
<proteinExistence type="inferred from homology"/>
<evidence type="ECO:0000313" key="10">
    <source>
        <dbReference type="Proteomes" id="UP000070810"/>
    </source>
</evidence>
<evidence type="ECO:0000256" key="4">
    <source>
        <dbReference type="ARBA" id="ARBA00022825"/>
    </source>
</evidence>
<keyword evidence="2 5" id="KW-0645">Protease</keyword>
<accession>A0A147ER84</accession>
<gene>
    <name evidence="9" type="ORF">NS354_02010</name>
</gene>
<dbReference type="PATRIC" id="fig|1079994.3.peg.98"/>
<dbReference type="InterPro" id="IPR015500">
    <property type="entry name" value="Peptidase_S8_subtilisin-rel"/>
</dbReference>
<dbReference type="GO" id="GO:0004252">
    <property type="term" value="F:serine-type endopeptidase activity"/>
    <property type="evidence" value="ECO:0007669"/>
    <property type="project" value="UniProtKB-UniRule"/>
</dbReference>
<dbReference type="InterPro" id="IPR023828">
    <property type="entry name" value="Peptidase_S8_Ser-AS"/>
</dbReference>
<dbReference type="Proteomes" id="UP000070810">
    <property type="component" value="Unassembled WGS sequence"/>
</dbReference>
<protein>
    <recommendedName>
        <fullName evidence="8">Peptidase S8/S53 domain-containing protein</fullName>
    </recommendedName>
</protein>
<keyword evidence="10" id="KW-1185">Reference proteome</keyword>
<evidence type="ECO:0000313" key="9">
    <source>
        <dbReference type="EMBL" id="KTR87087.1"/>
    </source>
</evidence>
<comment type="similarity">
    <text evidence="1 5">Belongs to the peptidase S8 family.</text>
</comment>
<sequence length="484" mass="50390">MGADERAEGLWHVDMLGLDAVQAEGATGEGVTIAVIDTFINPDVPELQGADVQVRGSTCADPETGAPRQIVSDDPAHAAHGTNVVSMLVGTGQAGDGGPGARGVAPDAEVWFYGVGSLDAADPEHCALQDPTVEADGIDLTRDLSWFAGEVEENIQGLGDPTALAARAAIRDGADVITMSVLSGSSANWEQVAFESMIAEVPIVFGVLNPLRELMLPAGPIGTNGLFPVNAIEPDGRLLTDRETGKSSGMLSNNIAVAAPGDQLLGVGGADGWGPTLIAGTSYATPITAAAVALALEQHPEATPFQVMQAVLRTTGTGGAHDIEWAQDRLGAGYLNVPELLAADPRNFPDENPQWVTSLEDPRCVDAEGTEGHFDESNGLPRCHWTTGPFPEGLDKYRAVYVDGEPIMTLDEPIETPYSKPQTDAGAEAQTGREPSTVSSHLRTSVALGAVSLVGLAAAGVIVWRSAARRARSRGRSEERGEAS</sequence>
<feature type="active site" description="Charge relay system" evidence="5">
    <location>
        <position position="282"/>
    </location>
</feature>
<evidence type="ECO:0000256" key="3">
    <source>
        <dbReference type="ARBA" id="ARBA00022801"/>
    </source>
</evidence>
<keyword evidence="4 5" id="KW-0720">Serine protease</keyword>
<feature type="transmembrane region" description="Helical" evidence="7">
    <location>
        <begin position="446"/>
        <end position="464"/>
    </location>
</feature>
<dbReference type="PANTHER" id="PTHR43806:SF11">
    <property type="entry name" value="CEREVISIN-RELATED"/>
    <property type="match status" value="1"/>
</dbReference>